<proteinExistence type="predicted"/>
<sequence>MTVAMPMPRPPSTRQSMRSGTLNASPEPTEEMTNRAEPSSITFLRPQRSARLPANQAPIAQPIRAIATTKPVVNEPREKWSSIESTAPLMTELSKPNRKPPTAAATLTPMTFAV</sequence>
<gene>
    <name evidence="2" type="ORF">UFOPK3472_04121</name>
</gene>
<feature type="region of interest" description="Disordered" evidence="1">
    <location>
        <begin position="73"/>
        <end position="114"/>
    </location>
</feature>
<name>A0A6J7ILI7_9ZZZZ</name>
<feature type="compositionally biased region" description="Low complexity" evidence="1">
    <location>
        <begin position="100"/>
        <end position="114"/>
    </location>
</feature>
<feature type="region of interest" description="Disordered" evidence="1">
    <location>
        <begin position="1"/>
        <end position="40"/>
    </location>
</feature>
<protein>
    <submittedName>
        <fullName evidence="2">Unannotated protein</fullName>
    </submittedName>
</protein>
<feature type="compositionally biased region" description="Polar residues" evidence="1">
    <location>
        <begin position="12"/>
        <end position="26"/>
    </location>
</feature>
<evidence type="ECO:0000256" key="1">
    <source>
        <dbReference type="SAM" id="MobiDB-lite"/>
    </source>
</evidence>
<organism evidence="2">
    <name type="scientific">freshwater metagenome</name>
    <dbReference type="NCBI Taxonomy" id="449393"/>
    <lineage>
        <taxon>unclassified sequences</taxon>
        <taxon>metagenomes</taxon>
        <taxon>ecological metagenomes</taxon>
    </lineage>
</organism>
<evidence type="ECO:0000313" key="2">
    <source>
        <dbReference type="EMBL" id="CAB4931640.1"/>
    </source>
</evidence>
<dbReference type="AlphaFoldDB" id="A0A6J7ILI7"/>
<accession>A0A6J7ILI7</accession>
<dbReference type="EMBL" id="CAFBLX010000482">
    <property type="protein sequence ID" value="CAB4931640.1"/>
    <property type="molecule type" value="Genomic_DNA"/>
</dbReference>
<reference evidence="2" key="1">
    <citation type="submission" date="2020-05" db="EMBL/GenBank/DDBJ databases">
        <authorList>
            <person name="Chiriac C."/>
            <person name="Salcher M."/>
            <person name="Ghai R."/>
            <person name="Kavagutti S V."/>
        </authorList>
    </citation>
    <scope>NUCLEOTIDE SEQUENCE</scope>
</reference>